<keyword evidence="7 11" id="KW-0067">ATP-binding</keyword>
<dbReference type="GO" id="GO:0000725">
    <property type="term" value="P:recombinational repair"/>
    <property type="evidence" value="ECO:0007669"/>
    <property type="project" value="UniProtKB-UniRule"/>
</dbReference>
<keyword evidence="16" id="KW-1185">Reference proteome</keyword>
<dbReference type="PANTHER" id="PTHR32472:SF10">
    <property type="entry name" value="DNA REPAIR PROTEIN RADA-LIKE PROTEIN"/>
    <property type="match status" value="1"/>
</dbReference>
<feature type="binding site" evidence="11">
    <location>
        <begin position="95"/>
        <end position="102"/>
    </location>
    <ligand>
        <name>ATP</name>
        <dbReference type="ChEBI" id="CHEBI:30616"/>
    </ligand>
</feature>
<feature type="short sequence motif" description="RadA KNRFG motif" evidence="11">
    <location>
        <begin position="252"/>
        <end position="256"/>
    </location>
</feature>
<dbReference type="InterPro" id="IPR003593">
    <property type="entry name" value="AAA+_ATPase"/>
</dbReference>
<evidence type="ECO:0000256" key="5">
    <source>
        <dbReference type="ARBA" id="ARBA00022801"/>
    </source>
</evidence>
<dbReference type="InterPro" id="IPR004504">
    <property type="entry name" value="DNA_repair_RadA"/>
</dbReference>
<dbReference type="InterPro" id="IPR008269">
    <property type="entry name" value="Lon_proteolytic"/>
</dbReference>
<evidence type="ECO:0000256" key="10">
    <source>
        <dbReference type="ARBA" id="ARBA00023204"/>
    </source>
</evidence>
<evidence type="ECO:0000256" key="9">
    <source>
        <dbReference type="ARBA" id="ARBA00023125"/>
    </source>
</evidence>
<name>A0A1H0S758_9BACT</name>
<dbReference type="GO" id="GO:0140664">
    <property type="term" value="F:ATP-dependent DNA damage sensor activity"/>
    <property type="evidence" value="ECO:0007669"/>
    <property type="project" value="InterPro"/>
</dbReference>
<dbReference type="InterPro" id="IPR020568">
    <property type="entry name" value="Ribosomal_Su5_D2-typ_SF"/>
</dbReference>
<dbReference type="SUPFAM" id="SSF54211">
    <property type="entry name" value="Ribosomal protein S5 domain 2-like"/>
    <property type="match status" value="1"/>
</dbReference>
<dbReference type="GO" id="GO:0005524">
    <property type="term" value="F:ATP binding"/>
    <property type="evidence" value="ECO:0007669"/>
    <property type="project" value="UniProtKB-UniRule"/>
</dbReference>
<organism evidence="15 16">
    <name type="scientific">Desulforhopalus singaporensis</name>
    <dbReference type="NCBI Taxonomy" id="91360"/>
    <lineage>
        <taxon>Bacteria</taxon>
        <taxon>Pseudomonadati</taxon>
        <taxon>Thermodesulfobacteriota</taxon>
        <taxon>Desulfobulbia</taxon>
        <taxon>Desulfobulbales</taxon>
        <taxon>Desulfocapsaceae</taxon>
        <taxon>Desulforhopalus</taxon>
    </lineage>
</organism>
<dbReference type="PANTHER" id="PTHR32472">
    <property type="entry name" value="DNA REPAIR PROTEIN RADA"/>
    <property type="match status" value="1"/>
</dbReference>
<keyword evidence="9 11" id="KW-0238">DNA-binding</keyword>
<dbReference type="SUPFAM" id="SSF52540">
    <property type="entry name" value="P-loop containing nucleoside triphosphate hydrolases"/>
    <property type="match status" value="1"/>
</dbReference>
<dbReference type="STRING" id="91360.SAMN05660330_02549"/>
<dbReference type="FunFam" id="3.40.50.300:FF:000050">
    <property type="entry name" value="DNA repair protein RadA"/>
    <property type="match status" value="1"/>
</dbReference>
<dbReference type="InterPro" id="IPR014721">
    <property type="entry name" value="Ribsml_uS5_D2-typ_fold_subgr"/>
</dbReference>
<evidence type="ECO:0000256" key="7">
    <source>
        <dbReference type="ARBA" id="ARBA00022840"/>
    </source>
</evidence>
<dbReference type="SMART" id="SM00382">
    <property type="entry name" value="AAA"/>
    <property type="match status" value="1"/>
</dbReference>
<keyword evidence="2 11" id="KW-0547">Nucleotide-binding</keyword>
<dbReference type="Gene3D" id="3.40.50.300">
    <property type="entry name" value="P-loop containing nucleotide triphosphate hydrolases"/>
    <property type="match status" value="1"/>
</dbReference>
<evidence type="ECO:0000256" key="4">
    <source>
        <dbReference type="ARBA" id="ARBA00022771"/>
    </source>
</evidence>
<evidence type="ECO:0000256" key="8">
    <source>
        <dbReference type="ARBA" id="ARBA00023016"/>
    </source>
</evidence>
<comment type="similarity">
    <text evidence="11 13">Belongs to the RecA family. RadA subfamily.</text>
</comment>
<evidence type="ECO:0000256" key="6">
    <source>
        <dbReference type="ARBA" id="ARBA00022833"/>
    </source>
</evidence>
<dbReference type="Pfam" id="PF18073">
    <property type="entry name" value="Zn_ribbon_LapB"/>
    <property type="match status" value="1"/>
</dbReference>
<comment type="domain">
    <text evidence="11">The middle region has homology to RecA with ATPase motifs including the RadA KNRFG motif, while the C-terminus is homologous to Lon protease.</text>
</comment>
<gene>
    <name evidence="11" type="primary">radA</name>
    <name evidence="15" type="ORF">SAMN05660330_02549</name>
</gene>
<dbReference type="GO" id="GO:0005829">
    <property type="term" value="C:cytosol"/>
    <property type="evidence" value="ECO:0007669"/>
    <property type="project" value="TreeGrafter"/>
</dbReference>
<keyword evidence="4 13" id="KW-0863">Zinc-finger</keyword>
<dbReference type="CDD" id="cd01121">
    <property type="entry name" value="RadA_SMS_N"/>
    <property type="match status" value="1"/>
</dbReference>
<evidence type="ECO:0000256" key="1">
    <source>
        <dbReference type="ARBA" id="ARBA00022723"/>
    </source>
</evidence>
<accession>A0A1H0S758</accession>
<dbReference type="InterPro" id="IPR041166">
    <property type="entry name" value="Rubredoxin_2"/>
</dbReference>
<dbReference type="Proteomes" id="UP000199073">
    <property type="component" value="Unassembled WGS sequence"/>
</dbReference>
<feature type="region of interest" description="Lon-protease-like" evidence="11">
    <location>
        <begin position="351"/>
        <end position="454"/>
    </location>
</feature>
<dbReference type="PROSITE" id="PS50162">
    <property type="entry name" value="RECA_2"/>
    <property type="match status" value="1"/>
</dbReference>
<dbReference type="GO" id="GO:0003684">
    <property type="term" value="F:damaged DNA binding"/>
    <property type="evidence" value="ECO:0007669"/>
    <property type="project" value="InterPro"/>
</dbReference>
<dbReference type="RefSeq" id="WP_092223402.1">
    <property type="nucleotide sequence ID" value="NZ_FNJI01000017.1"/>
</dbReference>
<sequence length="454" mass="49194">MSFQSKKKDRLVYSCRECGYRSLKWLGRCPECGEWESLVEEAADRNPASGAIASRPVPLNLAPDGDEERLVTGLKELDRVLGGGIVPGSVILIGGEPGIGKSTLILHLLESIARNDSTVLYVSGEESAHQIKMRALRLGTIYPGEFLATENRVEQVMAMAQEMRPALLAVDSVQTLICGDVGSSPGSVVQVRESAYRLMEFAKKENIPVVLVGHVTKDGAIAGPKVLEHMVDTVLYFEGDRNHVFRILRTVKNRFGSTNEIGVFEMKEEGLVQVVNPSEIFLAERPLDEPGSVVVPSVEGSRPILVEVQALVSPTNLGTARRTAIGADPQRLSLLCAVLEKKGGLDMYGNDVFLNIAGGIRIDEPALDLGVVCALGSSLLEKPIPSNTVVVGEIGLAGEVRAVSQMDVRVKEAERLGFERVILPASNKDRLTWSPDMELVGVNSLARFMEVVFL</sequence>
<evidence type="ECO:0000256" key="12">
    <source>
        <dbReference type="NCBIfam" id="TIGR00416"/>
    </source>
</evidence>
<dbReference type="InterPro" id="IPR027417">
    <property type="entry name" value="P-loop_NTPase"/>
</dbReference>
<dbReference type="GO" id="GO:0004176">
    <property type="term" value="F:ATP-dependent peptidase activity"/>
    <property type="evidence" value="ECO:0007669"/>
    <property type="project" value="InterPro"/>
</dbReference>
<feature type="domain" description="RecA family profile 1" evidence="14">
    <location>
        <begin position="66"/>
        <end position="215"/>
    </location>
</feature>
<evidence type="ECO:0000313" key="16">
    <source>
        <dbReference type="Proteomes" id="UP000199073"/>
    </source>
</evidence>
<dbReference type="InterPro" id="IPR020588">
    <property type="entry name" value="RecA_ATP-bd"/>
</dbReference>
<dbReference type="GO" id="GO:0006508">
    <property type="term" value="P:proteolysis"/>
    <property type="evidence" value="ECO:0007669"/>
    <property type="project" value="InterPro"/>
</dbReference>
<comment type="function">
    <text evidence="11">Plays a role in repairing double-strand DNA breaks, probably involving stabilizing or processing branched DNA or blocked replication forks.</text>
</comment>
<comment type="function">
    <text evidence="13">DNA-dependent ATPase involved in processing of recombination intermediates, plays a role in repairing DNA breaks. Stimulates the branch migration of RecA-mediated strand transfer reactions, allowing the 3' invading strand to extend heteroduplex DNA faster. Binds ssDNA in the presence of ADP but not other nucleotides, has ATPase activity that is stimulated by ssDNA and various branched DNA structures, but inhibited by SSB. Does not have RecA's homology-searching function.</text>
</comment>
<dbReference type="GO" id="GO:0008270">
    <property type="term" value="F:zinc ion binding"/>
    <property type="evidence" value="ECO:0007669"/>
    <property type="project" value="UniProtKB-KW"/>
</dbReference>
<dbReference type="Pfam" id="PF05362">
    <property type="entry name" value="Lon_C"/>
    <property type="match status" value="1"/>
</dbReference>
<dbReference type="AlphaFoldDB" id="A0A1H0S758"/>
<dbReference type="HAMAP" id="MF_01498">
    <property type="entry name" value="RadA_bact"/>
    <property type="match status" value="1"/>
</dbReference>
<dbReference type="EMBL" id="FNJI01000017">
    <property type="protein sequence ID" value="SDP37058.1"/>
    <property type="molecule type" value="Genomic_DNA"/>
</dbReference>
<dbReference type="OrthoDB" id="9803906at2"/>
<keyword evidence="1 11" id="KW-0479">Metal-binding</keyword>
<dbReference type="PRINTS" id="PR01874">
    <property type="entry name" value="DNAREPAIRADA"/>
</dbReference>
<dbReference type="Gene3D" id="3.30.230.10">
    <property type="match status" value="1"/>
</dbReference>
<keyword evidence="8 11" id="KW-0346">Stress response</keyword>
<keyword evidence="3 11" id="KW-0227">DNA damage</keyword>
<dbReference type="GO" id="GO:0004252">
    <property type="term" value="F:serine-type endopeptidase activity"/>
    <property type="evidence" value="ECO:0007669"/>
    <property type="project" value="InterPro"/>
</dbReference>
<evidence type="ECO:0000313" key="15">
    <source>
        <dbReference type="EMBL" id="SDP37058.1"/>
    </source>
</evidence>
<evidence type="ECO:0000256" key="11">
    <source>
        <dbReference type="HAMAP-Rule" id="MF_01498"/>
    </source>
</evidence>
<dbReference type="Pfam" id="PF13481">
    <property type="entry name" value="AAA_25"/>
    <property type="match status" value="1"/>
</dbReference>
<reference evidence="15 16" key="1">
    <citation type="submission" date="2016-10" db="EMBL/GenBank/DDBJ databases">
        <authorList>
            <person name="de Groot N.N."/>
        </authorList>
    </citation>
    <scope>NUCLEOTIDE SEQUENCE [LARGE SCALE GENOMIC DNA]</scope>
    <source>
        <strain evidence="15 16">DSM 12130</strain>
    </source>
</reference>
<proteinExistence type="inferred from homology"/>
<evidence type="ECO:0000256" key="2">
    <source>
        <dbReference type="ARBA" id="ARBA00022741"/>
    </source>
</evidence>
<keyword evidence="5" id="KW-0378">Hydrolase</keyword>
<keyword evidence="10 11" id="KW-0234">DNA repair</keyword>
<evidence type="ECO:0000256" key="13">
    <source>
        <dbReference type="RuleBase" id="RU003555"/>
    </source>
</evidence>
<dbReference type="NCBIfam" id="TIGR00416">
    <property type="entry name" value="sms"/>
    <property type="match status" value="1"/>
</dbReference>
<evidence type="ECO:0000256" key="3">
    <source>
        <dbReference type="ARBA" id="ARBA00022763"/>
    </source>
</evidence>
<evidence type="ECO:0000259" key="14">
    <source>
        <dbReference type="PROSITE" id="PS50162"/>
    </source>
</evidence>
<protein>
    <recommendedName>
        <fullName evidence="11 12">DNA repair protein RadA</fullName>
    </recommendedName>
</protein>
<keyword evidence="6 13" id="KW-0862">Zinc</keyword>